<dbReference type="RefSeq" id="WP_066863161.1">
    <property type="nucleotide sequence ID" value="NZ_CABKVV010000013.1"/>
</dbReference>
<gene>
    <name evidence="1" type="ORF">NE695_07000</name>
</gene>
<dbReference type="EMBL" id="JANFZH010000012">
    <property type="protein sequence ID" value="MCQ4839658.1"/>
    <property type="molecule type" value="Genomic_DNA"/>
</dbReference>
<proteinExistence type="predicted"/>
<dbReference type="Proteomes" id="UP001524473">
    <property type="component" value="Unassembled WGS sequence"/>
</dbReference>
<protein>
    <submittedName>
        <fullName evidence="1">Uncharacterized protein</fullName>
    </submittedName>
</protein>
<dbReference type="GeneID" id="90532158"/>
<keyword evidence="2" id="KW-1185">Reference proteome</keyword>
<sequence>MKHRFFYGLKPGINNLSTKDFSQKDYECSLLFQTKRGAPVVVARHKSLDIWKVQNGFSTVFFGTKAEALAYCKGRFLDADGQAV</sequence>
<comment type="caution">
    <text evidence="1">The sequence shown here is derived from an EMBL/GenBank/DDBJ whole genome shotgun (WGS) entry which is preliminary data.</text>
</comment>
<evidence type="ECO:0000313" key="2">
    <source>
        <dbReference type="Proteomes" id="UP001524473"/>
    </source>
</evidence>
<name>A0ABT1RY81_9FIRM</name>
<evidence type="ECO:0000313" key="1">
    <source>
        <dbReference type="EMBL" id="MCQ4839658.1"/>
    </source>
</evidence>
<accession>A0ABT1RY81</accession>
<reference evidence="1 2" key="1">
    <citation type="submission" date="2022-06" db="EMBL/GenBank/DDBJ databases">
        <title>Isolation of gut microbiota from human fecal samples.</title>
        <authorList>
            <person name="Pamer E.G."/>
            <person name="Barat B."/>
            <person name="Waligurski E."/>
            <person name="Medina S."/>
            <person name="Paddock L."/>
            <person name="Mostad J."/>
        </authorList>
    </citation>
    <scope>NUCLEOTIDE SEQUENCE [LARGE SCALE GENOMIC DNA]</scope>
    <source>
        <strain evidence="1 2">DFI.9.73</strain>
    </source>
</reference>
<organism evidence="1 2">
    <name type="scientific">Neglectibacter timonensis</name>
    <dbReference type="NCBI Taxonomy" id="1776382"/>
    <lineage>
        <taxon>Bacteria</taxon>
        <taxon>Bacillati</taxon>
        <taxon>Bacillota</taxon>
        <taxon>Clostridia</taxon>
        <taxon>Eubacteriales</taxon>
        <taxon>Oscillospiraceae</taxon>
        <taxon>Neglectibacter</taxon>
    </lineage>
</organism>